<evidence type="ECO:0000313" key="2">
    <source>
        <dbReference type="EMBL" id="OAD62576.1"/>
    </source>
</evidence>
<name>A0A310SWQ9_9HYME</name>
<accession>A0A310SWQ9</accession>
<evidence type="ECO:0000256" key="1">
    <source>
        <dbReference type="SAM" id="MobiDB-lite"/>
    </source>
</evidence>
<feature type="compositionally biased region" description="Polar residues" evidence="1">
    <location>
        <begin position="156"/>
        <end position="166"/>
    </location>
</feature>
<dbReference type="EMBL" id="KQ759847">
    <property type="protein sequence ID" value="OAD62576.1"/>
    <property type="molecule type" value="Genomic_DNA"/>
</dbReference>
<feature type="compositionally biased region" description="Low complexity" evidence="1">
    <location>
        <begin position="190"/>
        <end position="206"/>
    </location>
</feature>
<feature type="compositionally biased region" description="Low complexity" evidence="1">
    <location>
        <begin position="263"/>
        <end position="274"/>
    </location>
</feature>
<keyword evidence="3" id="KW-1185">Reference proteome</keyword>
<dbReference type="OrthoDB" id="8122555at2759"/>
<dbReference type="Proteomes" id="UP000250275">
    <property type="component" value="Unassembled WGS sequence"/>
</dbReference>
<dbReference type="AlphaFoldDB" id="A0A310SWQ9"/>
<organism evidence="2 3">
    <name type="scientific">Eufriesea mexicana</name>
    <dbReference type="NCBI Taxonomy" id="516756"/>
    <lineage>
        <taxon>Eukaryota</taxon>
        <taxon>Metazoa</taxon>
        <taxon>Ecdysozoa</taxon>
        <taxon>Arthropoda</taxon>
        <taxon>Hexapoda</taxon>
        <taxon>Insecta</taxon>
        <taxon>Pterygota</taxon>
        <taxon>Neoptera</taxon>
        <taxon>Endopterygota</taxon>
        <taxon>Hymenoptera</taxon>
        <taxon>Apocrita</taxon>
        <taxon>Aculeata</taxon>
        <taxon>Apoidea</taxon>
        <taxon>Anthophila</taxon>
        <taxon>Apidae</taxon>
        <taxon>Eufriesea</taxon>
    </lineage>
</organism>
<feature type="region of interest" description="Disordered" evidence="1">
    <location>
        <begin position="293"/>
        <end position="318"/>
    </location>
</feature>
<protein>
    <submittedName>
        <fullName evidence="2">Uncharacterized protein</fullName>
    </submittedName>
</protein>
<feature type="compositionally biased region" description="Low complexity" evidence="1">
    <location>
        <begin position="89"/>
        <end position="102"/>
    </location>
</feature>
<feature type="region of interest" description="Disordered" evidence="1">
    <location>
        <begin position="80"/>
        <end position="206"/>
    </location>
</feature>
<sequence>MRDEVCVMAEDPCSLYQRDKCGLYPTCEKSHPGGASCASTVCDENEYCKTENGMPKCVKKSTGIGYESAGVSVVNGYRTSTNDKLDKTSNSASNANPYANANAPPPEPADPAEGHHVNSGKTWGVPAYPSNSSGISGYPPSVGKSVPNSGYPPYPSTNQENRQQNLGYPPYPTQNRMPVPGQPAYPAQSGQYPAYPGYPTQPGYPQQYPGYQNYPYGNNRNQNRMLHNNAYSAYPTRRPGKIRPTPPTPPPRSTSNGFGGRVSGNSGSRNSIGNGSIFSRLFGNDRIYGSHGVTTPRSRIQAGAGGYHTSHTSVDEHGNRVWRFSG</sequence>
<proteinExistence type="predicted"/>
<evidence type="ECO:0000313" key="3">
    <source>
        <dbReference type="Proteomes" id="UP000250275"/>
    </source>
</evidence>
<feature type="region of interest" description="Disordered" evidence="1">
    <location>
        <begin position="233"/>
        <end position="274"/>
    </location>
</feature>
<gene>
    <name evidence="2" type="ORF">WN48_06954</name>
</gene>
<reference evidence="2 3" key="1">
    <citation type="submission" date="2015-07" db="EMBL/GenBank/DDBJ databases">
        <title>The genome of Eufriesea mexicana.</title>
        <authorList>
            <person name="Pan H."/>
            <person name="Kapheim K."/>
        </authorList>
    </citation>
    <scope>NUCLEOTIDE SEQUENCE [LARGE SCALE GENOMIC DNA]</scope>
    <source>
        <strain evidence="2">0111107269</strain>
        <tissue evidence="2">Whole body</tissue>
    </source>
</reference>